<feature type="repeat" description="PPR" evidence="2">
    <location>
        <begin position="19"/>
        <end position="53"/>
    </location>
</feature>
<evidence type="ECO:0000256" key="2">
    <source>
        <dbReference type="PROSITE-ProRule" id="PRU00708"/>
    </source>
</evidence>
<accession>A0ABD1WDG6</accession>
<dbReference type="PANTHER" id="PTHR47937">
    <property type="entry name" value="PLASTID TRANSCRIPTIONALLY ACTIVE CHROMOSOME 2-LIKE PROTEIN"/>
    <property type="match status" value="1"/>
</dbReference>
<dbReference type="Pfam" id="PF13812">
    <property type="entry name" value="PPR_3"/>
    <property type="match status" value="1"/>
</dbReference>
<dbReference type="PANTHER" id="PTHR47937:SF2">
    <property type="entry name" value="PENTATRICOPEPTIDE (PPR) REPEAT-CONTAINING PROTEIN, PF01535'-RELATED"/>
    <property type="match status" value="1"/>
</dbReference>
<sequence length="101" mass="11671">MEEAEQYYQELCNESLSPDVNTYRTLIGAYIKVNNIENMLEKYSNMVEAGLRVIPAYANKWFRFMIEKGKVLDCFSIFSKMSDTEPKPDVTTFDIVIRGAP</sequence>
<evidence type="ECO:0000313" key="4">
    <source>
        <dbReference type="Proteomes" id="UP001604277"/>
    </source>
</evidence>
<dbReference type="InterPro" id="IPR052308">
    <property type="entry name" value="PPR_domain-containing"/>
</dbReference>
<comment type="caution">
    <text evidence="3">The sequence shown here is derived from an EMBL/GenBank/DDBJ whole genome shotgun (WGS) entry which is preliminary data.</text>
</comment>
<name>A0ABD1WDG6_9LAMI</name>
<organism evidence="3 4">
    <name type="scientific">Forsythia ovata</name>
    <dbReference type="NCBI Taxonomy" id="205694"/>
    <lineage>
        <taxon>Eukaryota</taxon>
        <taxon>Viridiplantae</taxon>
        <taxon>Streptophyta</taxon>
        <taxon>Embryophyta</taxon>
        <taxon>Tracheophyta</taxon>
        <taxon>Spermatophyta</taxon>
        <taxon>Magnoliopsida</taxon>
        <taxon>eudicotyledons</taxon>
        <taxon>Gunneridae</taxon>
        <taxon>Pentapetalae</taxon>
        <taxon>asterids</taxon>
        <taxon>lamiids</taxon>
        <taxon>Lamiales</taxon>
        <taxon>Oleaceae</taxon>
        <taxon>Forsythieae</taxon>
        <taxon>Forsythia</taxon>
    </lineage>
</organism>
<evidence type="ECO:0000256" key="1">
    <source>
        <dbReference type="ARBA" id="ARBA00022737"/>
    </source>
</evidence>
<keyword evidence="1" id="KW-0677">Repeat</keyword>
<reference evidence="4" key="1">
    <citation type="submission" date="2024-07" db="EMBL/GenBank/DDBJ databases">
        <title>Two chromosome-level genome assemblies of Korean endemic species Abeliophyllum distichum and Forsythia ovata (Oleaceae).</title>
        <authorList>
            <person name="Jang H."/>
        </authorList>
    </citation>
    <scope>NUCLEOTIDE SEQUENCE [LARGE SCALE GENOMIC DNA]</scope>
</reference>
<keyword evidence="4" id="KW-1185">Reference proteome</keyword>
<dbReference type="Gene3D" id="1.25.40.10">
    <property type="entry name" value="Tetratricopeptide repeat domain"/>
    <property type="match status" value="1"/>
</dbReference>
<protein>
    <submittedName>
        <fullName evidence="3">Pentatricopeptide repeat-containing protein</fullName>
    </submittedName>
</protein>
<evidence type="ECO:0000313" key="3">
    <source>
        <dbReference type="EMBL" id="KAL2547699.1"/>
    </source>
</evidence>
<dbReference type="InterPro" id="IPR011990">
    <property type="entry name" value="TPR-like_helical_dom_sf"/>
</dbReference>
<dbReference type="AlphaFoldDB" id="A0ABD1WDG6"/>
<gene>
    <name evidence="3" type="ORF">Fot_09229</name>
</gene>
<dbReference type="PROSITE" id="PS51375">
    <property type="entry name" value="PPR"/>
    <property type="match status" value="1"/>
</dbReference>
<dbReference type="InterPro" id="IPR002885">
    <property type="entry name" value="PPR_rpt"/>
</dbReference>
<dbReference type="EMBL" id="JBFOLJ010000003">
    <property type="protein sequence ID" value="KAL2547699.1"/>
    <property type="molecule type" value="Genomic_DNA"/>
</dbReference>
<dbReference type="Proteomes" id="UP001604277">
    <property type="component" value="Unassembled WGS sequence"/>
</dbReference>
<dbReference type="NCBIfam" id="TIGR00756">
    <property type="entry name" value="PPR"/>
    <property type="match status" value="1"/>
</dbReference>
<proteinExistence type="predicted"/>